<organism evidence="2 3">
    <name type="scientific">Owenia fusiformis</name>
    <name type="common">Polychaete worm</name>
    <dbReference type="NCBI Taxonomy" id="6347"/>
    <lineage>
        <taxon>Eukaryota</taxon>
        <taxon>Metazoa</taxon>
        <taxon>Spiralia</taxon>
        <taxon>Lophotrochozoa</taxon>
        <taxon>Annelida</taxon>
        <taxon>Polychaeta</taxon>
        <taxon>Sedentaria</taxon>
        <taxon>Canalipalpata</taxon>
        <taxon>Sabellida</taxon>
        <taxon>Oweniida</taxon>
        <taxon>Oweniidae</taxon>
        <taxon>Owenia</taxon>
    </lineage>
</organism>
<dbReference type="EMBL" id="CAIIXF020000010">
    <property type="protein sequence ID" value="CAH1797950.1"/>
    <property type="molecule type" value="Genomic_DNA"/>
</dbReference>
<dbReference type="PANTHER" id="PTHR43591">
    <property type="entry name" value="METHYLTRANSFERASE"/>
    <property type="match status" value="1"/>
</dbReference>
<name>A0A8S4PXD9_OWEFU</name>
<dbReference type="CDD" id="cd02440">
    <property type="entry name" value="AdoMet_MTases"/>
    <property type="match status" value="1"/>
</dbReference>
<gene>
    <name evidence="2" type="ORF">OFUS_LOCUS22152</name>
</gene>
<evidence type="ECO:0000313" key="3">
    <source>
        <dbReference type="Proteomes" id="UP000749559"/>
    </source>
</evidence>
<dbReference type="PANTHER" id="PTHR43591:SF101">
    <property type="entry name" value="METHYLTRANSFERASE-LIKE PROTEIN 27"/>
    <property type="match status" value="1"/>
</dbReference>
<comment type="caution">
    <text evidence="2">The sequence shown here is derived from an EMBL/GenBank/DDBJ whole genome shotgun (WGS) entry which is preliminary data.</text>
</comment>
<feature type="domain" description="Methyltransferase type 11" evidence="1">
    <location>
        <begin position="69"/>
        <end position="161"/>
    </location>
</feature>
<keyword evidence="3" id="KW-1185">Reference proteome</keyword>
<sequence>MEKFENMNAKICDLYKPTLSQDDVLNAYGKWSEGGKYDKELPLGVYNGPRYAAEAVNMYIPNKDARIIDVAAGTGKVAEELQKLGFMNLDALDPSTRMLKIAREKQLYKNHIPAFILETGTPILDDEYDGLVTSGGMGDGHIPPKAMHEMARVVKPGGVICLVMREEFLTSAESYKSNALEHEMLDMEKRKIWIQIARNVVQGYVVNRTGVVFAFKVL</sequence>
<dbReference type="Pfam" id="PF08241">
    <property type="entry name" value="Methyltransf_11"/>
    <property type="match status" value="1"/>
</dbReference>
<dbReference type="AlphaFoldDB" id="A0A8S4PXD9"/>
<proteinExistence type="predicted"/>
<dbReference type="Gene3D" id="3.40.50.150">
    <property type="entry name" value="Vaccinia Virus protein VP39"/>
    <property type="match status" value="1"/>
</dbReference>
<dbReference type="InterPro" id="IPR013216">
    <property type="entry name" value="Methyltransf_11"/>
</dbReference>
<dbReference type="OrthoDB" id="3647at2759"/>
<reference evidence="2" key="1">
    <citation type="submission" date="2022-03" db="EMBL/GenBank/DDBJ databases">
        <authorList>
            <person name="Martin C."/>
        </authorList>
    </citation>
    <scope>NUCLEOTIDE SEQUENCE</scope>
</reference>
<evidence type="ECO:0000259" key="1">
    <source>
        <dbReference type="Pfam" id="PF08241"/>
    </source>
</evidence>
<dbReference type="Proteomes" id="UP000749559">
    <property type="component" value="Unassembled WGS sequence"/>
</dbReference>
<accession>A0A8S4PXD9</accession>
<dbReference type="GO" id="GO:0008757">
    <property type="term" value="F:S-adenosylmethionine-dependent methyltransferase activity"/>
    <property type="evidence" value="ECO:0007669"/>
    <property type="project" value="InterPro"/>
</dbReference>
<dbReference type="SUPFAM" id="SSF53335">
    <property type="entry name" value="S-adenosyl-L-methionine-dependent methyltransferases"/>
    <property type="match status" value="1"/>
</dbReference>
<protein>
    <recommendedName>
        <fullName evidence="1">Methyltransferase type 11 domain-containing protein</fullName>
    </recommendedName>
</protein>
<dbReference type="InterPro" id="IPR029063">
    <property type="entry name" value="SAM-dependent_MTases_sf"/>
</dbReference>
<evidence type="ECO:0000313" key="2">
    <source>
        <dbReference type="EMBL" id="CAH1797950.1"/>
    </source>
</evidence>